<dbReference type="KEGG" id="phao:HF685_05850"/>
<keyword evidence="1" id="KW-1133">Transmembrane helix</keyword>
<dbReference type="EMBL" id="CP051217">
    <property type="protein sequence ID" value="QJB68859.1"/>
    <property type="molecule type" value="Genomic_DNA"/>
</dbReference>
<feature type="transmembrane region" description="Helical" evidence="1">
    <location>
        <begin position="6"/>
        <end position="27"/>
    </location>
</feature>
<dbReference type="RefSeq" id="WP_168818701.1">
    <property type="nucleotide sequence ID" value="NZ_CP051217.1"/>
</dbReference>
<evidence type="ECO:0000259" key="2">
    <source>
        <dbReference type="Pfam" id="PF26604"/>
    </source>
</evidence>
<evidence type="ECO:0000313" key="3">
    <source>
        <dbReference type="EMBL" id="QJB68859.1"/>
    </source>
</evidence>
<protein>
    <recommendedName>
        <fullName evidence="2">CBU-0592-like domain-containing protein</fullName>
    </recommendedName>
</protein>
<evidence type="ECO:0000256" key="1">
    <source>
        <dbReference type="SAM" id="Phobius"/>
    </source>
</evidence>
<reference evidence="3 4" key="1">
    <citation type="submission" date="2020-04" db="EMBL/GenBank/DDBJ databases">
        <title>Genome sequence for Sphingorhabdus sp. strain M1.</title>
        <authorList>
            <person name="Park S.-J."/>
        </authorList>
    </citation>
    <scope>NUCLEOTIDE SEQUENCE [LARGE SCALE GENOMIC DNA]</scope>
    <source>
        <strain evidence="3 4">JK6</strain>
    </source>
</reference>
<feature type="transmembrane region" description="Helical" evidence="1">
    <location>
        <begin position="34"/>
        <end position="53"/>
    </location>
</feature>
<dbReference type="NCBIfam" id="NF047864">
    <property type="entry name" value="CBU_0592_membra"/>
    <property type="match status" value="1"/>
</dbReference>
<dbReference type="Proteomes" id="UP000501600">
    <property type="component" value="Chromosome"/>
</dbReference>
<dbReference type="AlphaFoldDB" id="A0A6H2DJK0"/>
<keyword evidence="4" id="KW-1185">Reference proteome</keyword>
<dbReference type="InterPro" id="IPR058058">
    <property type="entry name" value="CBU_0592-like"/>
</dbReference>
<feature type="transmembrane region" description="Helical" evidence="1">
    <location>
        <begin position="59"/>
        <end position="78"/>
    </location>
</feature>
<name>A0A6H2DJK0_9SPHN</name>
<evidence type="ECO:0000313" key="4">
    <source>
        <dbReference type="Proteomes" id="UP000501600"/>
    </source>
</evidence>
<feature type="domain" description="CBU-0592-like" evidence="2">
    <location>
        <begin position="8"/>
        <end position="80"/>
    </location>
</feature>
<accession>A0A6H2DJK0</accession>
<proteinExistence type="predicted"/>
<sequence length="85" mass="9249">MIGDFAANVIGVLGSMLIVFAYAYNVYAKSVDAYVYNGTNLLGAILLTISLLVHFNLASLLLEIVWIAIAIGGLWKAYRQKAEPQ</sequence>
<gene>
    <name evidence="3" type="ORF">HF685_05850</name>
</gene>
<keyword evidence="1" id="KW-0812">Transmembrane</keyword>
<organism evidence="3 4">
    <name type="scientific">Parasphingorhabdus halotolerans</name>
    <dbReference type="NCBI Taxonomy" id="2725558"/>
    <lineage>
        <taxon>Bacteria</taxon>
        <taxon>Pseudomonadati</taxon>
        <taxon>Pseudomonadota</taxon>
        <taxon>Alphaproteobacteria</taxon>
        <taxon>Sphingomonadales</taxon>
        <taxon>Sphingomonadaceae</taxon>
        <taxon>Parasphingorhabdus</taxon>
    </lineage>
</organism>
<dbReference type="Pfam" id="PF26604">
    <property type="entry name" value="CBU_0592"/>
    <property type="match status" value="1"/>
</dbReference>
<keyword evidence="1" id="KW-0472">Membrane</keyword>